<name>A0A7J6X346_THATH</name>
<dbReference type="AlphaFoldDB" id="A0A7J6X346"/>
<accession>A0A7J6X346</accession>
<feature type="domain" description="PB1-like" evidence="1">
    <location>
        <begin position="2"/>
        <end position="96"/>
    </location>
</feature>
<comment type="caution">
    <text evidence="2">The sequence shown here is derived from an EMBL/GenBank/DDBJ whole genome shotgun (WGS) entry which is preliminary data.</text>
</comment>
<dbReference type="InterPro" id="IPR058594">
    <property type="entry name" value="PB1-like_dom_pln"/>
</dbReference>
<evidence type="ECO:0000313" key="2">
    <source>
        <dbReference type="EMBL" id="KAF5204094.1"/>
    </source>
</evidence>
<evidence type="ECO:0000259" key="1">
    <source>
        <dbReference type="Pfam" id="PF26130"/>
    </source>
</evidence>
<dbReference type="EMBL" id="JABWDY010005869">
    <property type="protein sequence ID" value="KAF5204094.1"/>
    <property type="molecule type" value="Genomic_DNA"/>
</dbReference>
<dbReference type="Pfam" id="PF26130">
    <property type="entry name" value="PB1-like"/>
    <property type="match status" value="1"/>
</dbReference>
<protein>
    <recommendedName>
        <fullName evidence="1">PB1-like domain-containing protein</fullName>
    </recommendedName>
</protein>
<dbReference type="OrthoDB" id="998442at2759"/>
<gene>
    <name evidence="2" type="ORF">FRX31_006319</name>
</gene>
<keyword evidence="3" id="KW-1185">Reference proteome</keyword>
<evidence type="ECO:0000313" key="3">
    <source>
        <dbReference type="Proteomes" id="UP000554482"/>
    </source>
</evidence>
<reference evidence="2 3" key="1">
    <citation type="submission" date="2020-06" db="EMBL/GenBank/DDBJ databases">
        <title>Transcriptomic and genomic resources for Thalictrum thalictroides and T. hernandezii: Facilitating candidate gene discovery in an emerging model plant lineage.</title>
        <authorList>
            <person name="Arias T."/>
            <person name="Riano-Pachon D.M."/>
            <person name="Di Stilio V.S."/>
        </authorList>
    </citation>
    <scope>NUCLEOTIDE SEQUENCE [LARGE SCALE GENOMIC DNA]</scope>
    <source>
        <strain evidence="3">cv. WT478/WT964</strain>
        <tissue evidence="2">Leaves</tissue>
    </source>
</reference>
<organism evidence="2 3">
    <name type="scientific">Thalictrum thalictroides</name>
    <name type="common">Rue-anemone</name>
    <name type="synonym">Anemone thalictroides</name>
    <dbReference type="NCBI Taxonomy" id="46969"/>
    <lineage>
        <taxon>Eukaryota</taxon>
        <taxon>Viridiplantae</taxon>
        <taxon>Streptophyta</taxon>
        <taxon>Embryophyta</taxon>
        <taxon>Tracheophyta</taxon>
        <taxon>Spermatophyta</taxon>
        <taxon>Magnoliopsida</taxon>
        <taxon>Ranunculales</taxon>
        <taxon>Ranunculaceae</taxon>
        <taxon>Thalictroideae</taxon>
        <taxon>Thalictrum</taxon>
    </lineage>
</organism>
<sequence length="132" mass="14984">MEEIVFEVHHGGYFVSIPRLHYRMGKKELFPLDIDKLGYMEIKSIIEDGLNYKNVTKIHWCVAGSSLDTLRLVVDDNSTMDMMNVSKEVICLYLEHEYDYTSAHDVLDLAGSSQPFGEDSFLGESSQALGED</sequence>
<dbReference type="Proteomes" id="UP000554482">
    <property type="component" value="Unassembled WGS sequence"/>
</dbReference>
<proteinExistence type="predicted"/>